<protein>
    <submittedName>
        <fullName evidence="1">Uncharacterized protein</fullName>
    </submittedName>
</protein>
<name>A0A853ICN6_9GAMM</name>
<accession>A0A853ICN6</accession>
<keyword evidence="2" id="KW-1185">Reference proteome</keyword>
<dbReference type="RefSeq" id="WP_180569309.1">
    <property type="nucleotide sequence ID" value="NZ_JACCKB010000023.1"/>
</dbReference>
<organism evidence="1 2">
    <name type="scientific">Spartinivicinus marinus</name>
    <dbReference type="NCBI Taxonomy" id="2994442"/>
    <lineage>
        <taxon>Bacteria</taxon>
        <taxon>Pseudomonadati</taxon>
        <taxon>Pseudomonadota</taxon>
        <taxon>Gammaproteobacteria</taxon>
        <taxon>Oceanospirillales</taxon>
        <taxon>Zooshikellaceae</taxon>
        <taxon>Spartinivicinus</taxon>
    </lineage>
</organism>
<evidence type="ECO:0000313" key="2">
    <source>
        <dbReference type="Proteomes" id="UP000569732"/>
    </source>
</evidence>
<dbReference type="AlphaFoldDB" id="A0A853ICN6"/>
<evidence type="ECO:0000313" key="1">
    <source>
        <dbReference type="EMBL" id="NYZ67287.1"/>
    </source>
</evidence>
<reference evidence="1 2" key="1">
    <citation type="submission" date="2020-07" db="EMBL/GenBank/DDBJ databases">
        <title>Endozoicomonas sp. nov., isolated from sediment.</title>
        <authorList>
            <person name="Gu T."/>
        </authorList>
    </citation>
    <scope>NUCLEOTIDE SEQUENCE [LARGE SCALE GENOMIC DNA]</scope>
    <source>
        <strain evidence="1 2">SM1973</strain>
    </source>
</reference>
<comment type="caution">
    <text evidence="1">The sequence shown here is derived from an EMBL/GenBank/DDBJ whole genome shotgun (WGS) entry which is preliminary data.</text>
</comment>
<dbReference type="EMBL" id="JACCKB010000023">
    <property type="protein sequence ID" value="NYZ67287.1"/>
    <property type="molecule type" value="Genomic_DNA"/>
</dbReference>
<dbReference type="Proteomes" id="UP000569732">
    <property type="component" value="Unassembled WGS sequence"/>
</dbReference>
<sequence>MKLLHTLVIAVIFLPTTVQAIPTYLVNLDTPYPKIFSNYYFFSPMKVPLLTMHMPPYRIQEEQSYNTNDLFIFNTSAPAKKQDLSTPPKKKIKKQENFIKILAAGIISMKLLGSKSAN</sequence>
<proteinExistence type="predicted"/>
<gene>
    <name evidence="1" type="ORF">H0A36_14810</name>
</gene>